<dbReference type="InterPro" id="IPR000719">
    <property type="entry name" value="Prot_kinase_dom"/>
</dbReference>
<dbReference type="GO" id="GO:0004674">
    <property type="term" value="F:protein serine/threonine kinase activity"/>
    <property type="evidence" value="ECO:0007669"/>
    <property type="project" value="UniProtKB-EC"/>
</dbReference>
<evidence type="ECO:0000313" key="4">
    <source>
        <dbReference type="EMBL" id="CAD8181809.1"/>
    </source>
</evidence>
<reference evidence="4" key="1">
    <citation type="submission" date="2021-01" db="EMBL/GenBank/DDBJ databases">
        <authorList>
            <consortium name="Genoscope - CEA"/>
            <person name="William W."/>
        </authorList>
    </citation>
    <scope>NUCLEOTIDE SEQUENCE</scope>
</reference>
<dbReference type="FunFam" id="1.10.510.10:FF:001465">
    <property type="entry name" value="Uncharacterized protein"/>
    <property type="match status" value="1"/>
</dbReference>
<dbReference type="AlphaFoldDB" id="A0A8S1W111"/>
<dbReference type="GO" id="GO:0005524">
    <property type="term" value="F:ATP binding"/>
    <property type="evidence" value="ECO:0007669"/>
    <property type="project" value="InterPro"/>
</dbReference>
<dbReference type="EMBL" id="CAJJDP010000076">
    <property type="protein sequence ID" value="CAD8181809.1"/>
    <property type="molecule type" value="Genomic_DNA"/>
</dbReference>
<dbReference type="PROSITE" id="PS00108">
    <property type="entry name" value="PROTEIN_KINASE_ST"/>
    <property type="match status" value="1"/>
</dbReference>
<sequence length="360" mass="41394">MNFQASEYRILSNLGSGSGHQVMKVQHNSTSQILAMKIEKSPQLGQIETEISRLEQLKGLDGVPQLIDSGKTKDFRSYLITPILKRNLQEILKDNSMTVPQILSIGLSILRVLEQVHKKHILHLDIKPENIMITSPHINVPIEEIARPGFVHLIDFGLSQKAGQSISQNKVFVGSLRYASRWAHKGNQLHYKDDLESLLYVLVYLRNRMLPWQTVQQYQSQQLEIRKIGEIKDAVFNSMSLVQRFPQQFIAFKTYIDGLPQTEMPNYDYLKSLFKQILNLEKCSPTLQYTASITHSNSFKESNQIQNSDKMISMFSNLQRQDQVQRDEDLSESETSVILISDWIKTCNTQKPKSIVDIKF</sequence>
<evidence type="ECO:0000256" key="1">
    <source>
        <dbReference type="ARBA" id="ARBA00012513"/>
    </source>
</evidence>
<dbReference type="PANTHER" id="PTHR11909">
    <property type="entry name" value="CASEIN KINASE-RELATED"/>
    <property type="match status" value="1"/>
</dbReference>
<evidence type="ECO:0000313" key="5">
    <source>
        <dbReference type="Proteomes" id="UP000683925"/>
    </source>
</evidence>
<dbReference type="InterPro" id="IPR050235">
    <property type="entry name" value="CK1_Ser-Thr_kinase"/>
</dbReference>
<protein>
    <recommendedName>
        <fullName evidence="2">Casein kinase I</fullName>
        <ecNumber evidence="1">2.7.11.1</ecNumber>
    </recommendedName>
</protein>
<name>A0A8S1W111_PAROT</name>
<gene>
    <name evidence="4" type="ORF">POCTA_138.1.T0770233</name>
</gene>
<evidence type="ECO:0000256" key="2">
    <source>
        <dbReference type="ARBA" id="ARBA00023860"/>
    </source>
</evidence>
<dbReference type="PROSITE" id="PS50011">
    <property type="entry name" value="PROTEIN_KINASE_DOM"/>
    <property type="match status" value="1"/>
</dbReference>
<accession>A0A8S1W111</accession>
<dbReference type="OMA" id="MPNYDYL"/>
<keyword evidence="5" id="KW-1185">Reference proteome</keyword>
<dbReference type="Proteomes" id="UP000683925">
    <property type="component" value="Unassembled WGS sequence"/>
</dbReference>
<organism evidence="4 5">
    <name type="scientific">Paramecium octaurelia</name>
    <dbReference type="NCBI Taxonomy" id="43137"/>
    <lineage>
        <taxon>Eukaryota</taxon>
        <taxon>Sar</taxon>
        <taxon>Alveolata</taxon>
        <taxon>Ciliophora</taxon>
        <taxon>Intramacronucleata</taxon>
        <taxon>Oligohymenophorea</taxon>
        <taxon>Peniculida</taxon>
        <taxon>Parameciidae</taxon>
        <taxon>Paramecium</taxon>
    </lineage>
</organism>
<dbReference type="SMART" id="SM00220">
    <property type="entry name" value="S_TKc"/>
    <property type="match status" value="1"/>
</dbReference>
<comment type="caution">
    <text evidence="4">The sequence shown here is derived from an EMBL/GenBank/DDBJ whole genome shotgun (WGS) entry which is preliminary data.</text>
</comment>
<dbReference type="Pfam" id="PF00069">
    <property type="entry name" value="Pkinase"/>
    <property type="match status" value="1"/>
</dbReference>
<dbReference type="InterPro" id="IPR008271">
    <property type="entry name" value="Ser/Thr_kinase_AS"/>
</dbReference>
<feature type="domain" description="Protein kinase" evidence="3">
    <location>
        <begin position="8"/>
        <end position="344"/>
    </location>
</feature>
<dbReference type="OrthoDB" id="5979581at2759"/>
<evidence type="ECO:0000259" key="3">
    <source>
        <dbReference type="PROSITE" id="PS50011"/>
    </source>
</evidence>
<dbReference type="EC" id="2.7.11.1" evidence="1"/>
<proteinExistence type="predicted"/>